<proteinExistence type="predicted"/>
<feature type="non-terminal residue" evidence="1">
    <location>
        <position position="1"/>
    </location>
</feature>
<organism evidence="1">
    <name type="scientific">termite gut metagenome</name>
    <dbReference type="NCBI Taxonomy" id="433724"/>
    <lineage>
        <taxon>unclassified sequences</taxon>
        <taxon>metagenomes</taxon>
        <taxon>organismal metagenomes</taxon>
    </lineage>
</organism>
<dbReference type="AlphaFoldDB" id="A0A5J4PAC5"/>
<name>A0A5J4PAC5_9ZZZZ</name>
<protein>
    <submittedName>
        <fullName evidence="1">Uncharacterized protein</fullName>
    </submittedName>
</protein>
<sequence length="24" mass="2471">IVGLGTVSDGLLEKLVVSLKTCLI</sequence>
<dbReference type="EMBL" id="SNRY01010080">
    <property type="protein sequence ID" value="KAA6306222.1"/>
    <property type="molecule type" value="Genomic_DNA"/>
</dbReference>
<comment type="caution">
    <text evidence="1">The sequence shown here is derived from an EMBL/GenBank/DDBJ whole genome shotgun (WGS) entry which is preliminary data.</text>
</comment>
<gene>
    <name evidence="1" type="ORF">EZS27_042122</name>
</gene>
<reference evidence="1" key="1">
    <citation type="submission" date="2019-03" db="EMBL/GenBank/DDBJ databases">
        <title>Single cell metagenomics reveals metabolic interactions within the superorganism composed of flagellate Streblomastix strix and complex community of Bacteroidetes bacteria on its surface.</title>
        <authorList>
            <person name="Treitli S.C."/>
            <person name="Kolisko M."/>
            <person name="Husnik F."/>
            <person name="Keeling P."/>
            <person name="Hampl V."/>
        </authorList>
    </citation>
    <scope>NUCLEOTIDE SEQUENCE</scope>
    <source>
        <strain evidence="1">STM</strain>
    </source>
</reference>
<evidence type="ECO:0000313" key="1">
    <source>
        <dbReference type="EMBL" id="KAA6306222.1"/>
    </source>
</evidence>
<accession>A0A5J4PAC5</accession>